<dbReference type="STRING" id="7897.ENSLACP00000021906"/>
<dbReference type="PANTHER" id="PTHR34916">
    <property type="entry name" value="GI:13385330"/>
    <property type="match status" value="1"/>
</dbReference>
<feature type="region of interest" description="Disordered" evidence="2">
    <location>
        <begin position="337"/>
        <end position="369"/>
    </location>
</feature>
<evidence type="ECO:0000259" key="3">
    <source>
        <dbReference type="Pfam" id="PF15739"/>
    </source>
</evidence>
<dbReference type="OrthoDB" id="10024479at2759"/>
<dbReference type="Pfam" id="PF15739">
    <property type="entry name" value="TSNAXIP1_N"/>
    <property type="match status" value="1"/>
</dbReference>
<keyword evidence="5" id="KW-1185">Reference proteome</keyword>
<feature type="domain" description="Translin-associated factor X-interacting protein 1 N-terminal" evidence="3">
    <location>
        <begin position="223"/>
        <end position="333"/>
    </location>
</feature>
<dbReference type="EMBL" id="AFYH01174852">
    <property type="status" value="NOT_ANNOTATED_CDS"/>
    <property type="molecule type" value="Genomic_DNA"/>
</dbReference>
<dbReference type="eggNOG" id="ENOG502RB3J">
    <property type="taxonomic scope" value="Eukaryota"/>
</dbReference>
<evidence type="ECO:0000256" key="1">
    <source>
        <dbReference type="ARBA" id="ARBA00023054"/>
    </source>
</evidence>
<reference evidence="4" key="3">
    <citation type="submission" date="2025-09" db="UniProtKB">
        <authorList>
            <consortium name="Ensembl"/>
        </authorList>
    </citation>
    <scope>IDENTIFICATION</scope>
</reference>
<dbReference type="FunCoup" id="M3XGQ0">
    <property type="interactions" value="5"/>
</dbReference>
<evidence type="ECO:0000313" key="5">
    <source>
        <dbReference type="Proteomes" id="UP000008672"/>
    </source>
</evidence>
<proteinExistence type="predicted"/>
<protein>
    <recommendedName>
        <fullName evidence="3">Translin-associated factor X-interacting protein 1 N-terminal domain-containing protein</fullName>
    </recommendedName>
</protein>
<keyword evidence="1" id="KW-0175">Coiled coil</keyword>
<dbReference type="OMA" id="QEGLWKF"/>
<organism evidence="4 5">
    <name type="scientific">Latimeria chalumnae</name>
    <name type="common">Coelacanth</name>
    <dbReference type="NCBI Taxonomy" id="7897"/>
    <lineage>
        <taxon>Eukaryota</taxon>
        <taxon>Metazoa</taxon>
        <taxon>Chordata</taxon>
        <taxon>Craniata</taxon>
        <taxon>Vertebrata</taxon>
        <taxon>Euteleostomi</taxon>
        <taxon>Coelacanthiformes</taxon>
        <taxon>Coelacanthidae</taxon>
        <taxon>Latimeria</taxon>
    </lineage>
</organism>
<sequence length="476" mass="54763">MSAMKGQQKSQTHWKNIKEILQLVEKSQKADIVAYSSGHLNQAKLYKPATQSKRVYQQKAPKPVSHGTQNILLPEHTQQASEVSATNMIDSLADFTLKTCLPSEYLDVHLASSDLSLSTLVSVASLQMPELIKKREAWRKDYIAREELDLLELKLLKPKQIKCGRSADQQTPDQYQFVQSYLAGLTRKDQFRMRMSFDNQFLRKQDLLERNVMSGYKAVEKHERKLRNELMKIGLVCRPHFGRLQVFRDVFGDICNESILCGDILKEIKKEYDVYLEALLDSQPAAQYQTLQAQLQTLERRAVSTEEVKEAMLRVRALEQEARDALQRNEEIRNELESELLVSKPPDEDGESVPQRTTDNTKEEPHSIGIADQVQAKRCRILIILEELQELKKDIRENMSLAMCAHNIDNCIKDTEVKMIKLQKSNKCFYKAIKSLENEINNSLSKLKATKEEKEELWLLINNLLSKDNGSIEPSE</sequence>
<dbReference type="Ensembl" id="ENSLACT00000026188.1">
    <property type="protein sequence ID" value="ENSLACP00000021906.1"/>
    <property type="gene ID" value="ENSLACG00000004418.2"/>
</dbReference>
<dbReference type="EMBL" id="AFYH01174855">
    <property type="status" value="NOT_ANNOTATED_CDS"/>
    <property type="molecule type" value="Genomic_DNA"/>
</dbReference>
<accession>M3XGQ0</accession>
<evidence type="ECO:0000256" key="2">
    <source>
        <dbReference type="SAM" id="MobiDB-lite"/>
    </source>
</evidence>
<dbReference type="InParanoid" id="M3XGQ0"/>
<gene>
    <name evidence="4" type="primary">LOC102366365</name>
</gene>
<dbReference type="EMBL" id="AFYH01174853">
    <property type="status" value="NOT_ANNOTATED_CDS"/>
    <property type="molecule type" value="Genomic_DNA"/>
</dbReference>
<evidence type="ECO:0000313" key="4">
    <source>
        <dbReference type="Ensembl" id="ENSLACP00000021906.1"/>
    </source>
</evidence>
<dbReference type="InterPro" id="IPR032755">
    <property type="entry name" value="TSNAXIP1_N"/>
</dbReference>
<name>M3XGQ0_LATCH</name>
<dbReference type="KEGG" id="lcm:102366365"/>
<dbReference type="PANTHER" id="PTHR34916:SF1">
    <property type="entry name" value="GI:13385330"/>
    <property type="match status" value="1"/>
</dbReference>
<reference evidence="4" key="2">
    <citation type="submission" date="2025-08" db="UniProtKB">
        <authorList>
            <consortium name="Ensembl"/>
        </authorList>
    </citation>
    <scope>IDENTIFICATION</scope>
</reference>
<dbReference type="Proteomes" id="UP000008672">
    <property type="component" value="Unassembled WGS sequence"/>
</dbReference>
<dbReference type="AlphaFoldDB" id="M3XGQ0"/>
<dbReference type="GeneTree" id="ENSGT00390000009877"/>
<dbReference type="EMBL" id="AFYH01174854">
    <property type="status" value="NOT_ANNOTATED_CDS"/>
    <property type="molecule type" value="Genomic_DNA"/>
</dbReference>
<dbReference type="EMBL" id="AFYH01174851">
    <property type="status" value="NOT_ANNOTATED_CDS"/>
    <property type="molecule type" value="Genomic_DNA"/>
</dbReference>
<reference evidence="5" key="1">
    <citation type="submission" date="2011-08" db="EMBL/GenBank/DDBJ databases">
        <title>The draft genome of Latimeria chalumnae.</title>
        <authorList>
            <person name="Di Palma F."/>
            <person name="Alfoldi J."/>
            <person name="Johnson J."/>
            <person name="Berlin A."/>
            <person name="Gnerre S."/>
            <person name="Jaffe D."/>
            <person name="MacCallum I."/>
            <person name="Young S."/>
            <person name="Walker B.J."/>
            <person name="Lander E."/>
            <person name="Lindblad-Toh K."/>
        </authorList>
    </citation>
    <scope>NUCLEOTIDE SEQUENCE [LARGE SCALE GENOMIC DNA]</scope>
    <source>
        <strain evidence="5">Wild caught</strain>
    </source>
</reference>